<name>A0AA39FTN6_MICHY</name>
<sequence length="207" mass="23975">MSEAARECWNGTRQQSHSSRIGLHNANDKDAAYYGVHNPRDASSVDSGYETTAELIFARLLTVVTMHCDCWWLDLLSIRSSCRHTKFVNEWLSENVVVVNTVKVVGITWDLLYYSQTKGNRKAPSLKKLRPRDTHLELLIRKEIPLGTQTRYPFRIILAQFLDRNMVPRKHQLNYSTSYRSHSNVKKDSKEFPLISELKTGFTQRAF</sequence>
<reference evidence="1" key="2">
    <citation type="submission" date="2023-03" db="EMBL/GenBank/DDBJ databases">
        <authorList>
            <person name="Inwood S.N."/>
            <person name="Skelly J.G."/>
            <person name="Guhlin J."/>
            <person name="Harrop T.W.R."/>
            <person name="Goldson S.G."/>
            <person name="Dearden P.K."/>
        </authorList>
    </citation>
    <scope>NUCLEOTIDE SEQUENCE</scope>
    <source>
        <strain evidence="1">Lincoln</strain>
        <tissue evidence="1">Whole body</tissue>
    </source>
</reference>
<evidence type="ECO:0000313" key="2">
    <source>
        <dbReference type="Proteomes" id="UP001168972"/>
    </source>
</evidence>
<comment type="caution">
    <text evidence="1">The sequence shown here is derived from an EMBL/GenBank/DDBJ whole genome shotgun (WGS) entry which is preliminary data.</text>
</comment>
<reference evidence="1" key="1">
    <citation type="journal article" date="2023" name="bioRxiv">
        <title>Scaffold-level genome assemblies of two parasitoid biocontrol wasps reveal the parthenogenesis mechanism and an associated novel virus.</title>
        <authorList>
            <person name="Inwood S."/>
            <person name="Skelly J."/>
            <person name="Guhlin J."/>
            <person name="Harrop T."/>
            <person name="Goldson S."/>
            <person name="Dearden P."/>
        </authorList>
    </citation>
    <scope>NUCLEOTIDE SEQUENCE</scope>
    <source>
        <strain evidence="1">Lincoln</strain>
        <tissue evidence="1">Whole body</tissue>
    </source>
</reference>
<dbReference type="AlphaFoldDB" id="A0AA39FTN6"/>
<protein>
    <submittedName>
        <fullName evidence="1">Uncharacterized protein</fullName>
    </submittedName>
</protein>
<gene>
    <name evidence="1" type="ORF">PV327_009152</name>
</gene>
<accession>A0AA39FTN6</accession>
<dbReference type="EMBL" id="JAQQBR010000005">
    <property type="protein sequence ID" value="KAK0175401.1"/>
    <property type="molecule type" value="Genomic_DNA"/>
</dbReference>
<organism evidence="1 2">
    <name type="scientific">Microctonus hyperodae</name>
    <name type="common">Parasitoid wasp</name>
    <dbReference type="NCBI Taxonomy" id="165561"/>
    <lineage>
        <taxon>Eukaryota</taxon>
        <taxon>Metazoa</taxon>
        <taxon>Ecdysozoa</taxon>
        <taxon>Arthropoda</taxon>
        <taxon>Hexapoda</taxon>
        <taxon>Insecta</taxon>
        <taxon>Pterygota</taxon>
        <taxon>Neoptera</taxon>
        <taxon>Endopterygota</taxon>
        <taxon>Hymenoptera</taxon>
        <taxon>Apocrita</taxon>
        <taxon>Ichneumonoidea</taxon>
        <taxon>Braconidae</taxon>
        <taxon>Euphorinae</taxon>
        <taxon>Microctonus</taxon>
    </lineage>
</organism>
<dbReference type="Proteomes" id="UP001168972">
    <property type="component" value="Unassembled WGS sequence"/>
</dbReference>
<proteinExistence type="predicted"/>
<evidence type="ECO:0000313" key="1">
    <source>
        <dbReference type="EMBL" id="KAK0175401.1"/>
    </source>
</evidence>
<keyword evidence="2" id="KW-1185">Reference proteome</keyword>